<evidence type="ECO:0000313" key="1">
    <source>
        <dbReference type="EMBL" id="GIQ85143.1"/>
    </source>
</evidence>
<keyword evidence="2" id="KW-1185">Reference proteome</keyword>
<dbReference type="AlphaFoldDB" id="A0A9K3CXH4"/>
<proteinExistence type="predicted"/>
<dbReference type="Proteomes" id="UP000265618">
    <property type="component" value="Unassembled WGS sequence"/>
</dbReference>
<feature type="non-terminal residue" evidence="1">
    <location>
        <position position="44"/>
    </location>
</feature>
<comment type="caution">
    <text evidence="1">The sequence shown here is derived from an EMBL/GenBank/DDBJ whole genome shotgun (WGS) entry which is preliminary data.</text>
</comment>
<gene>
    <name evidence="1" type="ORF">KIPB_006771</name>
</gene>
<evidence type="ECO:0000313" key="2">
    <source>
        <dbReference type="Proteomes" id="UP000265618"/>
    </source>
</evidence>
<reference evidence="1 2" key="1">
    <citation type="journal article" date="2018" name="PLoS ONE">
        <title>The draft genome of Kipferlia bialata reveals reductive genome evolution in fornicate parasites.</title>
        <authorList>
            <person name="Tanifuji G."/>
            <person name="Takabayashi S."/>
            <person name="Kume K."/>
            <person name="Takagi M."/>
            <person name="Nakayama T."/>
            <person name="Kamikawa R."/>
            <person name="Inagaki Y."/>
            <person name="Hashimoto T."/>
        </authorList>
    </citation>
    <scope>NUCLEOTIDE SEQUENCE [LARGE SCALE GENOMIC DNA]</scope>
    <source>
        <strain evidence="1">NY0173</strain>
    </source>
</reference>
<name>A0A9K3CXH4_9EUKA</name>
<sequence length="44" mass="5214">KEIAKIFETKAPEQIIKDGLRWQPPYPETVFSFSKGRWLGRYDS</sequence>
<organism evidence="1 2">
    <name type="scientific">Kipferlia bialata</name>
    <dbReference type="NCBI Taxonomy" id="797122"/>
    <lineage>
        <taxon>Eukaryota</taxon>
        <taxon>Metamonada</taxon>
        <taxon>Carpediemonas-like organisms</taxon>
        <taxon>Kipferlia</taxon>
    </lineage>
</organism>
<accession>A0A9K3CXH4</accession>
<dbReference type="EMBL" id="BDIP01001788">
    <property type="protein sequence ID" value="GIQ85143.1"/>
    <property type="molecule type" value="Genomic_DNA"/>
</dbReference>
<protein>
    <submittedName>
        <fullName evidence="1">Uncharacterized protein</fullName>
    </submittedName>
</protein>